<organism evidence="2">
    <name type="scientific">Hemiselmis tepida</name>
    <dbReference type="NCBI Taxonomy" id="464990"/>
    <lineage>
        <taxon>Eukaryota</taxon>
        <taxon>Cryptophyceae</taxon>
        <taxon>Cryptomonadales</taxon>
        <taxon>Hemiselmidaceae</taxon>
        <taxon>Hemiselmis</taxon>
    </lineage>
</organism>
<dbReference type="AlphaFoldDB" id="A0A7S0Z036"/>
<feature type="region of interest" description="Disordered" evidence="1">
    <location>
        <begin position="94"/>
        <end position="118"/>
    </location>
</feature>
<feature type="region of interest" description="Disordered" evidence="1">
    <location>
        <begin position="234"/>
        <end position="257"/>
    </location>
</feature>
<name>A0A7S0Z036_9CRYP</name>
<feature type="compositionally biased region" description="Basic and acidic residues" evidence="1">
    <location>
        <begin position="100"/>
        <end position="118"/>
    </location>
</feature>
<dbReference type="EMBL" id="HBFN01017721">
    <property type="protein sequence ID" value="CAD8796717.1"/>
    <property type="molecule type" value="Transcribed_RNA"/>
</dbReference>
<feature type="compositionally biased region" description="Basic residues" evidence="1">
    <location>
        <begin position="242"/>
        <end position="257"/>
    </location>
</feature>
<feature type="region of interest" description="Disordered" evidence="1">
    <location>
        <begin position="1"/>
        <end position="24"/>
    </location>
</feature>
<sequence>MTARRVLDGRSPYAGDPDDEEDPEEVVIVEEAGTQKPLSERVAHWGGETISKAETGAKIAAPILAAGGRRVVGAAEDLGTAAAGRFGLLIGKLPPRRKRGAEGDPEAEKPEDSVRDDYDDCGRAIETDPELVEPEAEGGSLDAVVGEHVSRILDGVEAGVQRVEGPARAVEQKVGQCIVDPVSKTLDTANVSGRMEALAEGIGKTVRPLGCVVGRIERALVGFVDGKVSPHLGSVMGPAAIHPRRPRTPSRSHSHEH</sequence>
<gene>
    <name evidence="2" type="ORF">HTEP1355_LOCUS10357</name>
</gene>
<reference evidence="2" key="1">
    <citation type="submission" date="2021-01" db="EMBL/GenBank/DDBJ databases">
        <authorList>
            <person name="Corre E."/>
            <person name="Pelletier E."/>
            <person name="Niang G."/>
            <person name="Scheremetjew M."/>
            <person name="Finn R."/>
            <person name="Kale V."/>
            <person name="Holt S."/>
            <person name="Cochrane G."/>
            <person name="Meng A."/>
            <person name="Brown T."/>
            <person name="Cohen L."/>
        </authorList>
    </citation>
    <scope>NUCLEOTIDE SEQUENCE</scope>
    <source>
        <strain evidence="2">CCMP443</strain>
    </source>
</reference>
<proteinExistence type="predicted"/>
<accession>A0A7S0Z036</accession>
<evidence type="ECO:0000256" key="1">
    <source>
        <dbReference type="SAM" id="MobiDB-lite"/>
    </source>
</evidence>
<protein>
    <submittedName>
        <fullName evidence="2">Uncharacterized protein</fullName>
    </submittedName>
</protein>
<evidence type="ECO:0000313" key="2">
    <source>
        <dbReference type="EMBL" id="CAD8796717.1"/>
    </source>
</evidence>